<dbReference type="STRING" id="1464123.SAMN05444126_10819"/>
<accession>A0A1H9SUA5</accession>
<evidence type="ECO:0000313" key="2">
    <source>
        <dbReference type="Proteomes" id="UP000199318"/>
    </source>
</evidence>
<dbReference type="Proteomes" id="UP000199318">
    <property type="component" value="Unassembled WGS sequence"/>
</dbReference>
<protein>
    <recommendedName>
        <fullName evidence="3">Alpha/beta hydrolase family protein</fullName>
    </recommendedName>
</protein>
<reference evidence="2" key="1">
    <citation type="submission" date="2016-10" db="EMBL/GenBank/DDBJ databases">
        <authorList>
            <person name="de Groot N.N."/>
        </authorList>
    </citation>
    <scope>NUCLEOTIDE SEQUENCE [LARGE SCALE GENOMIC DNA]</scope>
    <source>
        <strain evidence="2">10nlg</strain>
    </source>
</reference>
<evidence type="ECO:0008006" key="3">
    <source>
        <dbReference type="Google" id="ProtNLM"/>
    </source>
</evidence>
<dbReference type="EMBL" id="FOGV01000008">
    <property type="protein sequence ID" value="SER88468.1"/>
    <property type="molecule type" value="Genomic_DNA"/>
</dbReference>
<dbReference type="AlphaFoldDB" id="A0A1H9SUA5"/>
<proteinExistence type="predicted"/>
<keyword evidence="2" id="KW-1185">Reference proteome</keyword>
<name>A0A1H9SUA5_9BACI</name>
<evidence type="ECO:0000313" key="1">
    <source>
        <dbReference type="EMBL" id="SER88468.1"/>
    </source>
</evidence>
<sequence length="85" mass="9718">MTYDYDLQISMHPRDNYEQELQSLPENTLLLVGSADGSFQAEEYKPLFEEHSQADVIKKEGMTHFSTLTDPNAQALIAERLDNIN</sequence>
<organism evidence="1 2">
    <name type="scientific">Salisediminibacterium halotolerans</name>
    <dbReference type="NCBI Taxonomy" id="517425"/>
    <lineage>
        <taxon>Bacteria</taxon>
        <taxon>Bacillati</taxon>
        <taxon>Bacillota</taxon>
        <taxon>Bacilli</taxon>
        <taxon>Bacillales</taxon>
        <taxon>Bacillaceae</taxon>
        <taxon>Salisediminibacterium</taxon>
    </lineage>
</organism>
<gene>
    <name evidence="1" type="ORF">SAMN05444126_10819</name>
</gene>
<comment type="caution">
    <text evidence="1">The sequence shown here is derived from an EMBL/GenBank/DDBJ whole genome shotgun (WGS) entry which is preliminary data.</text>
</comment>